<dbReference type="OrthoDB" id="5858770at2759"/>
<evidence type="ECO:0000313" key="1">
    <source>
        <dbReference type="EMBL" id="VDK42537.1"/>
    </source>
</evidence>
<dbReference type="WBParaSite" id="ASIM_0001065701-mRNA-1">
    <property type="protein sequence ID" value="ASIM_0001065701-mRNA-1"/>
    <property type="gene ID" value="ASIM_0001065701"/>
</dbReference>
<evidence type="ECO:0000313" key="3">
    <source>
        <dbReference type="WBParaSite" id="ASIM_0001065701-mRNA-1"/>
    </source>
</evidence>
<organism evidence="3">
    <name type="scientific">Anisakis simplex</name>
    <name type="common">Herring worm</name>
    <dbReference type="NCBI Taxonomy" id="6269"/>
    <lineage>
        <taxon>Eukaryota</taxon>
        <taxon>Metazoa</taxon>
        <taxon>Ecdysozoa</taxon>
        <taxon>Nematoda</taxon>
        <taxon>Chromadorea</taxon>
        <taxon>Rhabditida</taxon>
        <taxon>Spirurina</taxon>
        <taxon>Ascaridomorpha</taxon>
        <taxon>Ascaridoidea</taxon>
        <taxon>Anisakidae</taxon>
        <taxon>Anisakis</taxon>
        <taxon>Anisakis simplex complex</taxon>
    </lineage>
</organism>
<evidence type="ECO:0000313" key="2">
    <source>
        <dbReference type="Proteomes" id="UP000267096"/>
    </source>
</evidence>
<sequence length="68" mass="7954">MDVSYFQYDEKQENYTDQEGSLIEYCRIDHRESAKNQPNICMPSIVKCALDRSTFTSADNFTRTVSVY</sequence>
<reference evidence="3" key="1">
    <citation type="submission" date="2017-02" db="UniProtKB">
        <authorList>
            <consortium name="WormBaseParasite"/>
        </authorList>
    </citation>
    <scope>IDENTIFICATION</scope>
</reference>
<dbReference type="EMBL" id="UYRR01030988">
    <property type="protein sequence ID" value="VDK42537.1"/>
    <property type="molecule type" value="Genomic_DNA"/>
</dbReference>
<keyword evidence="2" id="KW-1185">Reference proteome</keyword>
<gene>
    <name evidence="1" type="ORF">ASIM_LOCUS10215</name>
</gene>
<name>A0A0M3JRV2_ANISI</name>
<protein>
    <submittedName>
        <fullName evidence="1 3">Uncharacterized protein</fullName>
    </submittedName>
</protein>
<dbReference type="AlphaFoldDB" id="A0A0M3JRV2"/>
<accession>A0A0M3JRV2</accession>
<reference evidence="1 2" key="2">
    <citation type="submission" date="2018-11" db="EMBL/GenBank/DDBJ databases">
        <authorList>
            <consortium name="Pathogen Informatics"/>
        </authorList>
    </citation>
    <scope>NUCLEOTIDE SEQUENCE [LARGE SCALE GENOMIC DNA]</scope>
</reference>
<dbReference type="Proteomes" id="UP000267096">
    <property type="component" value="Unassembled WGS sequence"/>
</dbReference>
<proteinExistence type="predicted"/>